<name>A0A9R1VUK8_LACSA</name>
<proteinExistence type="predicted"/>
<evidence type="ECO:0000313" key="2">
    <source>
        <dbReference type="Proteomes" id="UP000235145"/>
    </source>
</evidence>
<sequence length="120" mass="13475">MFSCALYYLFVFSHLNLSDSNFKTCRPLRNRKELRNLWCLIRDISSLLLSLAIKSCLVKALFALFDEYMQASRQGSVGNVGGGSLITYTFLSQELKNLPLTCLSFGNPESAFSLGGRVFE</sequence>
<keyword evidence="2" id="KW-1185">Reference proteome</keyword>
<dbReference type="EMBL" id="NBSK02000004">
    <property type="protein sequence ID" value="KAJ0211814.1"/>
    <property type="molecule type" value="Genomic_DNA"/>
</dbReference>
<reference evidence="1 2" key="1">
    <citation type="journal article" date="2017" name="Nat. Commun.">
        <title>Genome assembly with in vitro proximity ligation data and whole-genome triplication in lettuce.</title>
        <authorList>
            <person name="Reyes-Chin-Wo S."/>
            <person name="Wang Z."/>
            <person name="Yang X."/>
            <person name="Kozik A."/>
            <person name="Arikit S."/>
            <person name="Song C."/>
            <person name="Xia L."/>
            <person name="Froenicke L."/>
            <person name="Lavelle D.O."/>
            <person name="Truco M.J."/>
            <person name="Xia R."/>
            <person name="Zhu S."/>
            <person name="Xu C."/>
            <person name="Xu H."/>
            <person name="Xu X."/>
            <person name="Cox K."/>
            <person name="Korf I."/>
            <person name="Meyers B.C."/>
            <person name="Michelmore R.W."/>
        </authorList>
    </citation>
    <scope>NUCLEOTIDE SEQUENCE [LARGE SCALE GENOMIC DNA]</scope>
    <source>
        <strain evidence="2">cv. Salinas</strain>
        <tissue evidence="1">Seedlings</tissue>
    </source>
</reference>
<gene>
    <name evidence="1" type="ORF">LSAT_V11C400180440</name>
</gene>
<dbReference type="AlphaFoldDB" id="A0A9R1VUK8"/>
<evidence type="ECO:0000313" key="1">
    <source>
        <dbReference type="EMBL" id="KAJ0211814.1"/>
    </source>
</evidence>
<accession>A0A9R1VUK8</accession>
<dbReference type="Proteomes" id="UP000235145">
    <property type="component" value="Unassembled WGS sequence"/>
</dbReference>
<protein>
    <submittedName>
        <fullName evidence="1">Uncharacterized protein</fullName>
    </submittedName>
</protein>
<organism evidence="1 2">
    <name type="scientific">Lactuca sativa</name>
    <name type="common">Garden lettuce</name>
    <dbReference type="NCBI Taxonomy" id="4236"/>
    <lineage>
        <taxon>Eukaryota</taxon>
        <taxon>Viridiplantae</taxon>
        <taxon>Streptophyta</taxon>
        <taxon>Embryophyta</taxon>
        <taxon>Tracheophyta</taxon>
        <taxon>Spermatophyta</taxon>
        <taxon>Magnoliopsida</taxon>
        <taxon>eudicotyledons</taxon>
        <taxon>Gunneridae</taxon>
        <taxon>Pentapetalae</taxon>
        <taxon>asterids</taxon>
        <taxon>campanulids</taxon>
        <taxon>Asterales</taxon>
        <taxon>Asteraceae</taxon>
        <taxon>Cichorioideae</taxon>
        <taxon>Cichorieae</taxon>
        <taxon>Lactucinae</taxon>
        <taxon>Lactuca</taxon>
    </lineage>
</organism>
<comment type="caution">
    <text evidence="1">The sequence shown here is derived from an EMBL/GenBank/DDBJ whole genome shotgun (WGS) entry which is preliminary data.</text>
</comment>